<feature type="domain" description="YCII-related" evidence="2">
    <location>
        <begin position="23"/>
        <end position="85"/>
    </location>
</feature>
<protein>
    <recommendedName>
        <fullName evidence="2">YCII-related domain-containing protein</fullName>
    </recommendedName>
</protein>
<gene>
    <name evidence="3" type="ORF">CIW82_10135</name>
    <name evidence="4" type="ORF">HC62_16705</name>
</gene>
<reference evidence="3 6" key="2">
    <citation type="submission" date="2017-08" db="EMBL/GenBank/DDBJ databases">
        <title>Complete Genome Sequence of Acetobacter tropicalis Oregon-R-modENCODE STRAIN BDGP1, an acetic acid bacterium isolated from Drosophila melanogaster gut.</title>
        <authorList>
            <person name="Wan K.H."/>
            <person name="Yu C."/>
            <person name="Park S."/>
            <person name="Hammonds A.S."/>
            <person name="Booth B.W."/>
            <person name="Celniker S.E."/>
        </authorList>
    </citation>
    <scope>NUCLEOTIDE SEQUENCE [LARGE SCALE GENOMIC DNA]</scope>
    <source>
        <strain evidence="3 6">BDGP1</strain>
    </source>
</reference>
<proteinExistence type="inferred from homology"/>
<sequence length="114" mass="12659">MPIFIVRMDHPDGDGWGQYVLPHVLYLKQLIQEGKLLASGPLKGTLLRSGFLIMQGANLQEIEDMVAKDPFSPKGLICDLRIEEWDPLFGCLSEFSSGKPPAELQSLFPCDDPS</sequence>
<dbReference type="EMBL" id="CP022699">
    <property type="protein sequence ID" value="ATJ90992.1"/>
    <property type="molecule type" value="Genomic_DNA"/>
</dbReference>
<dbReference type="InterPro" id="IPR005545">
    <property type="entry name" value="YCII"/>
</dbReference>
<dbReference type="KEGG" id="ato:CIW82_10135"/>
<evidence type="ECO:0000313" key="6">
    <source>
        <dbReference type="Proteomes" id="UP000220394"/>
    </source>
</evidence>
<dbReference type="InterPro" id="IPR011008">
    <property type="entry name" value="Dimeric_a/b-barrel"/>
</dbReference>
<dbReference type="SUPFAM" id="SSF54909">
    <property type="entry name" value="Dimeric alpha+beta barrel"/>
    <property type="match status" value="1"/>
</dbReference>
<organism evidence="4 5">
    <name type="scientific">Acetobacter tropicalis</name>
    <dbReference type="NCBI Taxonomy" id="104102"/>
    <lineage>
        <taxon>Bacteria</taxon>
        <taxon>Pseudomonadati</taxon>
        <taxon>Pseudomonadota</taxon>
        <taxon>Alphaproteobacteria</taxon>
        <taxon>Acetobacterales</taxon>
        <taxon>Acetobacteraceae</taxon>
        <taxon>Acetobacter</taxon>
    </lineage>
</organism>
<evidence type="ECO:0000259" key="2">
    <source>
        <dbReference type="Pfam" id="PF03795"/>
    </source>
</evidence>
<dbReference type="EMBL" id="JOMM01000066">
    <property type="protein sequence ID" value="OUI80890.1"/>
    <property type="molecule type" value="Genomic_DNA"/>
</dbReference>
<dbReference type="Pfam" id="PF03795">
    <property type="entry name" value="YCII"/>
    <property type="match status" value="1"/>
</dbReference>
<comment type="similarity">
    <text evidence="1">Belongs to the YciI family.</text>
</comment>
<evidence type="ECO:0000256" key="1">
    <source>
        <dbReference type="ARBA" id="ARBA00007689"/>
    </source>
</evidence>
<name>A0A252A179_9PROT</name>
<dbReference type="Gene3D" id="3.30.70.1060">
    <property type="entry name" value="Dimeric alpha+beta barrel"/>
    <property type="match status" value="1"/>
</dbReference>
<accession>A0A252A179</accession>
<evidence type="ECO:0000313" key="4">
    <source>
        <dbReference type="EMBL" id="OUI80890.1"/>
    </source>
</evidence>
<evidence type="ECO:0000313" key="3">
    <source>
        <dbReference type="EMBL" id="ATJ90992.1"/>
    </source>
</evidence>
<evidence type="ECO:0000313" key="5">
    <source>
        <dbReference type="Proteomes" id="UP000194565"/>
    </source>
</evidence>
<reference evidence="4 5" key="1">
    <citation type="submission" date="2014-06" db="EMBL/GenBank/DDBJ databases">
        <authorList>
            <person name="Ju J."/>
            <person name="Zhang J."/>
        </authorList>
    </citation>
    <scope>NUCLEOTIDE SEQUENCE [LARGE SCALE GENOMIC DNA]</scope>
    <source>
        <strain evidence="4">DmW_042</strain>
    </source>
</reference>
<dbReference type="Proteomes" id="UP000194565">
    <property type="component" value="Unassembled WGS sequence"/>
</dbReference>
<dbReference type="Proteomes" id="UP000220394">
    <property type="component" value="Chromosome"/>
</dbReference>
<dbReference type="AlphaFoldDB" id="A0A252A179"/>
<dbReference type="RefSeq" id="WP_086642052.1">
    <property type="nucleotide sequence ID" value="NZ_CP022699.1"/>
</dbReference>